<dbReference type="PANTHER" id="PTHR43884">
    <property type="entry name" value="ACYL-COA DEHYDROGENASE"/>
    <property type="match status" value="1"/>
</dbReference>
<dbReference type="PIRSF" id="PIRSF016578">
    <property type="entry name" value="HsaA"/>
    <property type="match status" value="1"/>
</dbReference>
<dbReference type="GO" id="GO:0003995">
    <property type="term" value="F:acyl-CoA dehydrogenase activity"/>
    <property type="evidence" value="ECO:0007669"/>
    <property type="project" value="TreeGrafter"/>
</dbReference>
<evidence type="ECO:0000313" key="10">
    <source>
        <dbReference type="Proteomes" id="UP000185062"/>
    </source>
</evidence>
<dbReference type="SUPFAM" id="SSF47203">
    <property type="entry name" value="Acyl-CoA dehydrogenase C-terminal domain-like"/>
    <property type="match status" value="1"/>
</dbReference>
<dbReference type="AlphaFoldDB" id="A0A1N6HSG8"/>
<dbReference type="InterPro" id="IPR006091">
    <property type="entry name" value="Acyl-CoA_Oxase/DH_mid-dom"/>
</dbReference>
<dbReference type="InterPro" id="IPR037069">
    <property type="entry name" value="AcylCoA_DH/ox_N_sf"/>
</dbReference>
<evidence type="ECO:0000259" key="8">
    <source>
        <dbReference type="Pfam" id="PF02771"/>
    </source>
</evidence>
<feature type="domain" description="Acyl-CoA oxidase/dehydrogenase middle" evidence="7">
    <location>
        <begin position="110"/>
        <end position="202"/>
    </location>
</feature>
<dbReference type="Proteomes" id="UP000185062">
    <property type="component" value="Unassembled WGS sequence"/>
</dbReference>
<keyword evidence="5" id="KW-0560">Oxidoreductase</keyword>
<keyword evidence="4 5" id="KW-0274">FAD</keyword>
<reference evidence="9 10" key="1">
    <citation type="submission" date="2016-12" db="EMBL/GenBank/DDBJ databases">
        <authorList>
            <person name="Song W.-J."/>
            <person name="Kurnit D.M."/>
        </authorList>
    </citation>
    <scope>NUCLEOTIDE SEQUENCE [LARGE SCALE GENOMIC DNA]</scope>
    <source>
        <strain evidence="9 10">ATCC 49181</strain>
    </source>
</reference>
<dbReference type="RefSeq" id="WP_028462104.1">
    <property type="nucleotide sequence ID" value="NZ_FSRO01000001.1"/>
</dbReference>
<evidence type="ECO:0000259" key="7">
    <source>
        <dbReference type="Pfam" id="PF02770"/>
    </source>
</evidence>
<dbReference type="InterPro" id="IPR013786">
    <property type="entry name" value="AcylCoA_DH/ox_N"/>
</dbReference>
<dbReference type="GO" id="GO:0050660">
    <property type="term" value="F:flavin adenine dinucleotide binding"/>
    <property type="evidence" value="ECO:0007669"/>
    <property type="project" value="InterPro"/>
</dbReference>
<dbReference type="PANTHER" id="PTHR43884:SF12">
    <property type="entry name" value="ISOVALERYL-COA DEHYDROGENASE, MITOCHONDRIAL-RELATED"/>
    <property type="match status" value="1"/>
</dbReference>
<dbReference type="InterPro" id="IPR036250">
    <property type="entry name" value="AcylCo_DH-like_C"/>
</dbReference>
<proteinExistence type="inferred from homology"/>
<keyword evidence="3 5" id="KW-0285">Flavoprotein</keyword>
<keyword evidence="10" id="KW-1185">Reference proteome</keyword>
<comment type="cofactor">
    <cofactor evidence="1 5">
        <name>FAD</name>
        <dbReference type="ChEBI" id="CHEBI:57692"/>
    </cofactor>
</comment>
<sequence>MAEYFNIVEEIATGIVATAAPEIDKKGLFPQLTIDALRDAGLLGLISARDMGGMGEGPRAAAMVVERFARECGSTAMILCMHFAAAGVVEKYGSEEVRRQFAEGKHLGTLAFSETGSRSYFWAPVGTAVRGEHDIYLNGKKSWVTSAHHATLYVWSSKPIAAKGASTLWLVPRNSRGISAPDSFDGLGLRGNDSTPVTADDVRVSENNMLGKDGEGLTIMLDTVLPLFNVMTAAAGIGLMEGATTAACKHASDTCYEHLDSVLCDLPTIRAYLARMRIATDQTRCLWLDTLDAIETNREDAMLRVLECKAAAGESATQVLDTAMRVCGGAAFRREVGVERRFRDARAGTVMAPTTDQLYDFIGKTICGLPIF</sequence>
<dbReference type="Gene3D" id="1.10.540.10">
    <property type="entry name" value="Acyl-CoA dehydrogenase/oxidase, N-terminal domain"/>
    <property type="match status" value="1"/>
</dbReference>
<feature type="domain" description="Acyl-CoA dehydrogenase/oxidase N-terminal" evidence="8">
    <location>
        <begin position="8"/>
        <end position="101"/>
    </location>
</feature>
<evidence type="ECO:0000256" key="2">
    <source>
        <dbReference type="ARBA" id="ARBA00009347"/>
    </source>
</evidence>
<comment type="similarity">
    <text evidence="2 5">Belongs to the acyl-CoA dehydrogenase family.</text>
</comment>
<dbReference type="eggNOG" id="COG1960">
    <property type="taxonomic scope" value="Bacteria"/>
</dbReference>
<dbReference type="STRING" id="44575.SAMN05216419_103819"/>
<dbReference type="EMBL" id="FSRO01000001">
    <property type="protein sequence ID" value="SIO22680.1"/>
    <property type="molecule type" value="Genomic_DNA"/>
</dbReference>
<gene>
    <name evidence="9" type="ORF">SAMN02743940_1333</name>
</gene>
<dbReference type="InterPro" id="IPR009100">
    <property type="entry name" value="AcylCoA_DH/oxidase_NM_dom_sf"/>
</dbReference>
<evidence type="ECO:0000256" key="3">
    <source>
        <dbReference type="ARBA" id="ARBA00022630"/>
    </source>
</evidence>
<dbReference type="CDD" id="cd00567">
    <property type="entry name" value="ACAD"/>
    <property type="match status" value="1"/>
</dbReference>
<dbReference type="SUPFAM" id="SSF56645">
    <property type="entry name" value="Acyl-CoA dehydrogenase NM domain-like"/>
    <property type="match status" value="1"/>
</dbReference>
<name>A0A1N6HSG8_9PROT</name>
<evidence type="ECO:0000256" key="1">
    <source>
        <dbReference type="ARBA" id="ARBA00001974"/>
    </source>
</evidence>
<evidence type="ECO:0000256" key="4">
    <source>
        <dbReference type="ARBA" id="ARBA00022827"/>
    </source>
</evidence>
<evidence type="ECO:0000259" key="6">
    <source>
        <dbReference type="Pfam" id="PF00441"/>
    </source>
</evidence>
<dbReference type="Gene3D" id="1.20.140.10">
    <property type="entry name" value="Butyryl-CoA Dehydrogenase, subunit A, domain 3"/>
    <property type="match status" value="1"/>
</dbReference>
<protein>
    <submittedName>
        <fullName evidence="9">Acyl-CoA dehydrogenase</fullName>
    </submittedName>
</protein>
<dbReference type="InterPro" id="IPR009075">
    <property type="entry name" value="AcylCo_DH/oxidase_C"/>
</dbReference>
<evidence type="ECO:0000313" key="9">
    <source>
        <dbReference type="EMBL" id="SIO22680.1"/>
    </source>
</evidence>
<organism evidence="9 10">
    <name type="scientific">Nitrosomonas cryotolerans ATCC 49181</name>
    <dbReference type="NCBI Taxonomy" id="1131553"/>
    <lineage>
        <taxon>Bacteria</taxon>
        <taxon>Pseudomonadati</taxon>
        <taxon>Pseudomonadota</taxon>
        <taxon>Betaproteobacteria</taxon>
        <taxon>Nitrosomonadales</taxon>
        <taxon>Nitrosomonadaceae</taxon>
        <taxon>Nitrosomonas</taxon>
    </lineage>
</organism>
<feature type="domain" description="Acyl-CoA dehydrogenase/oxidase C-terminal" evidence="6">
    <location>
        <begin position="214"/>
        <end position="365"/>
    </location>
</feature>
<accession>A0A1N6HSG8</accession>
<dbReference type="InterPro" id="IPR046373">
    <property type="entry name" value="Acyl-CoA_Oxase/DH_mid-dom_sf"/>
</dbReference>
<dbReference type="Pfam" id="PF02771">
    <property type="entry name" value="Acyl-CoA_dh_N"/>
    <property type="match status" value="1"/>
</dbReference>
<evidence type="ECO:0000256" key="5">
    <source>
        <dbReference type="RuleBase" id="RU362125"/>
    </source>
</evidence>
<dbReference type="Pfam" id="PF00441">
    <property type="entry name" value="Acyl-CoA_dh_1"/>
    <property type="match status" value="1"/>
</dbReference>
<dbReference type="Gene3D" id="2.40.110.10">
    <property type="entry name" value="Butyryl-CoA Dehydrogenase, subunit A, domain 2"/>
    <property type="match status" value="1"/>
</dbReference>
<dbReference type="Pfam" id="PF02770">
    <property type="entry name" value="Acyl-CoA_dh_M"/>
    <property type="match status" value="1"/>
</dbReference>